<dbReference type="PANTHER" id="PTHR11247">
    <property type="entry name" value="PALMITOYL-PROTEIN THIOESTERASE/DOLICHYLDIPHOSPHATASE 1"/>
    <property type="match status" value="1"/>
</dbReference>
<evidence type="ECO:0000256" key="8">
    <source>
        <dbReference type="ARBA" id="ARBA00093223"/>
    </source>
</evidence>
<evidence type="ECO:0000256" key="2">
    <source>
        <dbReference type="ARBA" id="ARBA00010758"/>
    </source>
</evidence>
<dbReference type="GO" id="GO:0016790">
    <property type="term" value="F:thiolester hydrolase activity"/>
    <property type="evidence" value="ECO:0007669"/>
    <property type="project" value="UniProtKB-ARBA"/>
</dbReference>
<evidence type="ECO:0000256" key="7">
    <source>
        <dbReference type="ARBA" id="ARBA00038848"/>
    </source>
</evidence>
<name>A0A8B6HEI1_MYTGA</name>
<dbReference type="Gene3D" id="3.40.50.1820">
    <property type="entry name" value="alpha/beta hydrolase"/>
    <property type="match status" value="1"/>
</dbReference>
<accession>A0A8B6HEI1</accession>
<evidence type="ECO:0000256" key="1">
    <source>
        <dbReference type="ARBA" id="ARBA00004371"/>
    </source>
</evidence>
<evidence type="ECO:0000313" key="11">
    <source>
        <dbReference type="Proteomes" id="UP000596742"/>
    </source>
</evidence>
<dbReference type="EC" id="3.1.2.2" evidence="7"/>
<dbReference type="Pfam" id="PF02089">
    <property type="entry name" value="Palm_thioest"/>
    <property type="match status" value="1"/>
</dbReference>
<protein>
    <recommendedName>
        <fullName evidence="7">palmitoyl-CoA hydrolase</fullName>
        <ecNumber evidence="7">3.1.2.2</ecNumber>
    </recommendedName>
</protein>
<dbReference type="FunFam" id="3.40.50.1820:FF:000037">
    <property type="entry name" value="Lysosomal thioesterase PPT2 homolog"/>
    <property type="match status" value="1"/>
</dbReference>
<dbReference type="AlphaFoldDB" id="A0A8B6HEI1"/>
<organism evidence="10 11">
    <name type="scientific">Mytilus galloprovincialis</name>
    <name type="common">Mediterranean mussel</name>
    <dbReference type="NCBI Taxonomy" id="29158"/>
    <lineage>
        <taxon>Eukaryota</taxon>
        <taxon>Metazoa</taxon>
        <taxon>Spiralia</taxon>
        <taxon>Lophotrochozoa</taxon>
        <taxon>Mollusca</taxon>
        <taxon>Bivalvia</taxon>
        <taxon>Autobranchia</taxon>
        <taxon>Pteriomorphia</taxon>
        <taxon>Mytilida</taxon>
        <taxon>Mytiloidea</taxon>
        <taxon>Mytilidae</taxon>
        <taxon>Mytilinae</taxon>
        <taxon>Mytilus</taxon>
    </lineage>
</organism>
<dbReference type="GO" id="GO:0098599">
    <property type="term" value="F:palmitoyl hydrolase activity"/>
    <property type="evidence" value="ECO:0007669"/>
    <property type="project" value="UniProtKB-ARBA"/>
</dbReference>
<evidence type="ECO:0000313" key="10">
    <source>
        <dbReference type="EMBL" id="VDI77807.1"/>
    </source>
</evidence>
<comment type="subcellular location">
    <subcellularLocation>
        <location evidence="1">Lysosome</location>
    </subcellularLocation>
</comment>
<keyword evidence="6" id="KW-0458">Lysosome</keyword>
<keyword evidence="3" id="KW-0732">Signal</keyword>
<comment type="similarity">
    <text evidence="2">Belongs to the palmitoyl-protein thioesterase family.</text>
</comment>
<sequence>MFRNNVRLKVSLIMRKNTGLTLTFLIFALVVPFTVQYKPIIFMHGIIGSPTEAEYLISILQKVHPGTQITAVNAFNRYQSFEPLWEQVNNITKIVQPIMNSSPDGVHLICFSQGGLICRGLLSVLEHNVDTFIALSSPLAGQYGDTDYLKDFFPYYLKETIYKYFYTKNGQKWSVANYWRDPHHTDLYHEFSSYLYKLDNGQNSNYKNNFVRLKKLVLIGGPDDGVITPWQSSHFGFYDGNEKIKEMRNQEYFLNDTFGLKELDGRGAIDTHVIPGVEHVHWYRNSTVFNKYIEPYLT</sequence>
<keyword evidence="4 10" id="KW-0378">Hydrolase</keyword>
<proteinExistence type="inferred from homology"/>
<comment type="caution">
    <text evidence="10">The sequence shown here is derived from an EMBL/GenBank/DDBJ whole genome shotgun (WGS) entry which is preliminary data.</text>
</comment>
<gene>
    <name evidence="10" type="ORF">MGAL_10B081268</name>
</gene>
<evidence type="ECO:0000256" key="6">
    <source>
        <dbReference type="ARBA" id="ARBA00023228"/>
    </source>
</evidence>
<dbReference type="EMBL" id="UYJE01009886">
    <property type="protein sequence ID" value="VDI77807.1"/>
    <property type="molecule type" value="Genomic_DNA"/>
</dbReference>
<dbReference type="OrthoDB" id="155976at2759"/>
<comment type="function">
    <text evidence="9">Catalyzes the cleavage of thioester bonds from S-palmitoyl-CoA or S-palmitoyl-N-acetylcysteamine (unbranched structures) but does not have activity against palmitoylcysteine or palmitoylated proteins, branched structures or bulky head groups. Conversely, hydrolyzes both long and short chain fatty acyl-CoA substrate.</text>
</comment>
<comment type="catalytic activity">
    <reaction evidence="8">
        <text>S-hexadecanoyl-N-acetylcysteamine + H2O = N-acetylcysteamine + hexadecanoate + H(+)</text>
        <dbReference type="Rhea" id="RHEA:84099"/>
        <dbReference type="ChEBI" id="CHEBI:7896"/>
        <dbReference type="ChEBI" id="CHEBI:15377"/>
        <dbReference type="ChEBI" id="CHEBI:15378"/>
        <dbReference type="ChEBI" id="CHEBI:74410"/>
        <dbReference type="ChEBI" id="CHEBI:233601"/>
    </reaction>
</comment>
<dbReference type="GO" id="GO:0005764">
    <property type="term" value="C:lysosome"/>
    <property type="evidence" value="ECO:0007669"/>
    <property type="project" value="UniProtKB-SubCell"/>
</dbReference>
<dbReference type="InterPro" id="IPR029058">
    <property type="entry name" value="AB_hydrolase_fold"/>
</dbReference>
<evidence type="ECO:0000256" key="9">
    <source>
        <dbReference type="ARBA" id="ARBA00093353"/>
    </source>
</evidence>
<evidence type="ECO:0000256" key="4">
    <source>
        <dbReference type="ARBA" id="ARBA00022801"/>
    </source>
</evidence>
<evidence type="ECO:0000256" key="3">
    <source>
        <dbReference type="ARBA" id="ARBA00022729"/>
    </source>
</evidence>
<keyword evidence="5" id="KW-0325">Glycoprotein</keyword>
<keyword evidence="11" id="KW-1185">Reference proteome</keyword>
<reference evidence="10" key="1">
    <citation type="submission" date="2018-11" db="EMBL/GenBank/DDBJ databases">
        <authorList>
            <person name="Alioto T."/>
            <person name="Alioto T."/>
        </authorList>
    </citation>
    <scope>NUCLEOTIDE SEQUENCE</scope>
</reference>
<dbReference type="Proteomes" id="UP000596742">
    <property type="component" value="Unassembled WGS sequence"/>
</dbReference>
<evidence type="ECO:0000256" key="5">
    <source>
        <dbReference type="ARBA" id="ARBA00023180"/>
    </source>
</evidence>
<dbReference type="PANTHER" id="PTHR11247:SF27">
    <property type="entry name" value="LYSOSOMAL THIOESTERASE PPT2"/>
    <property type="match status" value="1"/>
</dbReference>
<dbReference type="SUPFAM" id="SSF53474">
    <property type="entry name" value="alpha/beta-Hydrolases"/>
    <property type="match status" value="1"/>
</dbReference>